<sequence length="63" mass="7505">MKKTAFKHLTYLKLNVIRNLTLFLDPVSARRSLIPAFLTGIEHTMQFSKQLSSYRAYIRRYQK</sequence>
<name>A0A517VCA8_9PLAN</name>
<gene>
    <name evidence="1" type="ORF">Pan161_22820</name>
</gene>
<keyword evidence="2" id="KW-1185">Reference proteome</keyword>
<dbReference type="Proteomes" id="UP000316855">
    <property type="component" value="Chromosome"/>
</dbReference>
<organism evidence="1 2">
    <name type="scientific">Gimesia algae</name>
    <dbReference type="NCBI Taxonomy" id="2527971"/>
    <lineage>
        <taxon>Bacteria</taxon>
        <taxon>Pseudomonadati</taxon>
        <taxon>Planctomycetota</taxon>
        <taxon>Planctomycetia</taxon>
        <taxon>Planctomycetales</taxon>
        <taxon>Planctomycetaceae</taxon>
        <taxon>Gimesia</taxon>
    </lineage>
</organism>
<evidence type="ECO:0000313" key="1">
    <source>
        <dbReference type="EMBL" id="QDT90629.1"/>
    </source>
</evidence>
<dbReference type="KEGG" id="gax:Pan161_22820"/>
<evidence type="ECO:0000313" key="2">
    <source>
        <dbReference type="Proteomes" id="UP000316855"/>
    </source>
</evidence>
<proteinExistence type="predicted"/>
<dbReference type="EMBL" id="CP036343">
    <property type="protein sequence ID" value="QDT90629.1"/>
    <property type="molecule type" value="Genomic_DNA"/>
</dbReference>
<accession>A0A517VCA8</accession>
<protein>
    <submittedName>
        <fullName evidence="1">Uncharacterized protein</fullName>
    </submittedName>
</protein>
<dbReference type="AlphaFoldDB" id="A0A517VCA8"/>
<reference evidence="1 2" key="1">
    <citation type="submission" date="2019-02" db="EMBL/GenBank/DDBJ databases">
        <title>Deep-cultivation of Planctomycetes and their phenomic and genomic characterization uncovers novel biology.</title>
        <authorList>
            <person name="Wiegand S."/>
            <person name="Jogler M."/>
            <person name="Boedeker C."/>
            <person name="Pinto D."/>
            <person name="Vollmers J."/>
            <person name="Rivas-Marin E."/>
            <person name="Kohn T."/>
            <person name="Peeters S.H."/>
            <person name="Heuer A."/>
            <person name="Rast P."/>
            <person name="Oberbeckmann S."/>
            <person name="Bunk B."/>
            <person name="Jeske O."/>
            <person name="Meyerdierks A."/>
            <person name="Storesund J.E."/>
            <person name="Kallscheuer N."/>
            <person name="Luecker S."/>
            <person name="Lage O.M."/>
            <person name="Pohl T."/>
            <person name="Merkel B.J."/>
            <person name="Hornburger P."/>
            <person name="Mueller R.-W."/>
            <person name="Bruemmer F."/>
            <person name="Labrenz M."/>
            <person name="Spormann A.M."/>
            <person name="Op den Camp H."/>
            <person name="Overmann J."/>
            <person name="Amann R."/>
            <person name="Jetten M.S.M."/>
            <person name="Mascher T."/>
            <person name="Medema M.H."/>
            <person name="Devos D.P."/>
            <person name="Kaster A.-K."/>
            <person name="Ovreas L."/>
            <person name="Rohde M."/>
            <person name="Galperin M.Y."/>
            <person name="Jogler C."/>
        </authorList>
    </citation>
    <scope>NUCLEOTIDE SEQUENCE [LARGE SCALE GENOMIC DNA]</scope>
    <source>
        <strain evidence="1 2">Pan161</strain>
    </source>
</reference>